<dbReference type="GO" id="GO:0005829">
    <property type="term" value="C:cytosol"/>
    <property type="evidence" value="ECO:0007669"/>
    <property type="project" value="TreeGrafter"/>
</dbReference>
<dbReference type="GO" id="GO:0003677">
    <property type="term" value="F:DNA binding"/>
    <property type="evidence" value="ECO:0007669"/>
    <property type="project" value="InterPro"/>
</dbReference>
<dbReference type="EMBL" id="JRMW01000018">
    <property type="protein sequence ID" value="KGF05279.1"/>
    <property type="molecule type" value="Genomic_DNA"/>
</dbReference>
<evidence type="ECO:0000313" key="3">
    <source>
        <dbReference type="Proteomes" id="UP000029579"/>
    </source>
</evidence>
<dbReference type="AlphaFoldDB" id="A0A095ZA32"/>
<dbReference type="Pfam" id="PF04851">
    <property type="entry name" value="ResIII"/>
    <property type="match status" value="1"/>
</dbReference>
<dbReference type="PANTHER" id="PTHR47396:SF1">
    <property type="entry name" value="ATP-DEPENDENT HELICASE IRC3-RELATED"/>
    <property type="match status" value="1"/>
</dbReference>
<feature type="domain" description="Helicase ATP-binding" evidence="1">
    <location>
        <begin position="123"/>
        <end position="339"/>
    </location>
</feature>
<dbReference type="GO" id="GO:0004519">
    <property type="term" value="F:endonuclease activity"/>
    <property type="evidence" value="ECO:0007669"/>
    <property type="project" value="UniProtKB-KW"/>
</dbReference>
<reference evidence="2 3" key="1">
    <citation type="submission" date="2014-07" db="EMBL/GenBank/DDBJ databases">
        <authorList>
            <person name="McCorrison J."/>
            <person name="Sanka R."/>
            <person name="Torralba M."/>
            <person name="Gillis M."/>
            <person name="Haft D.H."/>
            <person name="Methe B."/>
            <person name="Sutton G."/>
            <person name="Nelson K.E."/>
        </authorList>
    </citation>
    <scope>NUCLEOTIDE SEQUENCE [LARGE SCALE GENOMIC DNA]</scope>
    <source>
        <strain evidence="2 3">S7-1-13</strain>
    </source>
</reference>
<keyword evidence="2" id="KW-0378">Hydrolase</keyword>
<comment type="caution">
    <text evidence="2">The sequence shown here is derived from an EMBL/GenBank/DDBJ whole genome shotgun (WGS) entry which is preliminary data.</text>
</comment>
<dbReference type="PANTHER" id="PTHR47396">
    <property type="entry name" value="TYPE I RESTRICTION ENZYME ECOKI R PROTEIN"/>
    <property type="match status" value="1"/>
</dbReference>
<dbReference type="OrthoDB" id="9813673at2"/>
<keyword evidence="2" id="KW-0255">Endonuclease</keyword>
<dbReference type="Gene3D" id="3.40.50.300">
    <property type="entry name" value="P-loop containing nucleotide triphosphate hydrolases"/>
    <property type="match status" value="2"/>
</dbReference>
<name>A0A095ZA32_9FIRM</name>
<accession>A0A095ZA32</accession>
<gene>
    <name evidence="2" type="ORF">HMPREF1630_01210</name>
</gene>
<protein>
    <submittedName>
        <fullName evidence="2">Restriction endonuclease</fullName>
    </submittedName>
</protein>
<dbReference type="SUPFAM" id="SSF52540">
    <property type="entry name" value="P-loop containing nucleoside triphosphate hydrolases"/>
    <property type="match status" value="1"/>
</dbReference>
<dbReference type="InterPro" id="IPR050742">
    <property type="entry name" value="Helicase_Restrict-Modif_Enz"/>
</dbReference>
<dbReference type="InterPro" id="IPR006935">
    <property type="entry name" value="Helicase/UvrB_N"/>
</dbReference>
<keyword evidence="2" id="KW-0540">Nuclease</keyword>
<dbReference type="InterPro" id="IPR027417">
    <property type="entry name" value="P-loop_NTPase"/>
</dbReference>
<dbReference type="eggNOG" id="COG1061">
    <property type="taxonomic scope" value="Bacteria"/>
</dbReference>
<dbReference type="Proteomes" id="UP000029579">
    <property type="component" value="Unassembled WGS sequence"/>
</dbReference>
<dbReference type="InterPro" id="IPR014001">
    <property type="entry name" value="Helicase_ATP-bd"/>
</dbReference>
<dbReference type="InterPro" id="IPR029063">
    <property type="entry name" value="SAM-dependent_MTases_sf"/>
</dbReference>
<dbReference type="SMART" id="SM00487">
    <property type="entry name" value="DEXDc"/>
    <property type="match status" value="1"/>
</dbReference>
<organism evidence="2 3">
    <name type="scientific">Anaerococcus lactolyticus S7-1-13</name>
    <dbReference type="NCBI Taxonomy" id="1284686"/>
    <lineage>
        <taxon>Bacteria</taxon>
        <taxon>Bacillati</taxon>
        <taxon>Bacillota</taxon>
        <taxon>Tissierellia</taxon>
        <taxon>Tissierellales</taxon>
        <taxon>Peptoniphilaceae</taxon>
        <taxon>Anaerococcus</taxon>
    </lineage>
</organism>
<dbReference type="SUPFAM" id="SSF53335">
    <property type="entry name" value="S-adenosyl-L-methionine-dependent methyltransferases"/>
    <property type="match status" value="1"/>
</dbReference>
<dbReference type="RefSeq" id="WP_037326281.1">
    <property type="nucleotide sequence ID" value="NZ_JRMW01000018.1"/>
</dbReference>
<dbReference type="GO" id="GO:0005524">
    <property type="term" value="F:ATP binding"/>
    <property type="evidence" value="ECO:0007669"/>
    <property type="project" value="InterPro"/>
</dbReference>
<evidence type="ECO:0000313" key="2">
    <source>
        <dbReference type="EMBL" id="KGF05279.1"/>
    </source>
</evidence>
<dbReference type="GO" id="GO:0016787">
    <property type="term" value="F:hydrolase activity"/>
    <property type="evidence" value="ECO:0007669"/>
    <property type="project" value="InterPro"/>
</dbReference>
<proteinExistence type="predicted"/>
<sequence length="1108" mass="128772">MTEAKISTTKEVIPVCYAYTTPELRKHDGWTKIGFTERDADKRIREQVYTSDVDYKLEWANNAVYEGSNETFGDSDFHKYLINLGFKRKESKEWFEIEPDLAEFNFFKFRKTRGLIESDEKPAPYKLRNEQADAVSMTMNYFKSHDKGEFLWNAKPRFGKTLACYDLYMKMGFEKILIVTNRPAIANSWYDDFVKFIGPASGYFFISRVDALKDKKFVLTREEYMDKVDLDKTKGFIEFVSLQDLKGSIHFGGDKVKLEEVAKTNWDILIIDEAHEGVDTYKTDQAFNQITRANTLHLSGTPFKALANFKFEDDAIYNWTYADEQRAKRDFMGEDLEENPYATLPRLNLFTYQISDIIRDELDDGIDLDGENVEYAFDLNDFFSTDERGAFIYSDDVDKFLDALTDEKRTKFPFSTPELRDEIKHSFWILNRVDSAKALKRKLELNPVFKEYKIVLAAGDGKIDDEVITEESLNRVREAIKYYDKTITLSVGQLTTGITVPEWTAVLMLANMKSPSLYMQAAFRAQNPCLFSNAGKHFRKKNAYVFDFDPARTLDIFEQFANDLSPTTSGGGGDDETRKKHVRELLNFFPVYGEDENGVMIELDAEKVLSIPRKIKAVEVVNRGFMSNFLFANISNIFRAPQAIRDALNKLNSYKEGKKRPIEVDDDTADELDLDENGEVDIPEEKIIGKAQEVFGKKIYEEIEDSISQAESDLIIKKTPQKTELEDFIDTYSKPISSIIVNATKEVYKEDMTRSTEKKIQKNIEDKVDSIVRKEYEGYEIEKNKIEHYKNEELAASKSSKESSEIEKKYDDLSKEKYDEFSKKVQESLANYNIIEDSKSIAIATIETDKKEREKKTEEDTMRDKLRGFSRTIPSFLMAYGDDKTRLDNFDKIIPNDVFLEVTSISIDEFKMLRDGYDYMDEETGEMKRYEGHLFNERVFDDSVKEFLSKKVKLSNYFDPEVKRDIFDYIPAQKTNQIFTPRRVVNQMLDLLEKENPGCFDNKDFTFIDPYMKSGLYVAEIVKRLYRSEKIKEAFPDNKERLNHIFGKQVYGLAPTEIIYKIACNFVLGFADDIEIEKHNLKLLDSLDSIQNDKFEEDLVELYPELRD</sequence>
<evidence type="ECO:0000259" key="1">
    <source>
        <dbReference type="SMART" id="SM00487"/>
    </source>
</evidence>